<reference evidence="3 4" key="2">
    <citation type="submission" date="2018-03" db="EMBL/GenBank/DDBJ databases">
        <title>The ancient ancestry and fast evolution of plastids.</title>
        <authorList>
            <person name="Moore K.R."/>
            <person name="Magnabosco C."/>
            <person name="Momper L."/>
            <person name="Gold D.A."/>
            <person name="Bosak T."/>
            <person name="Fournier G.P."/>
        </authorList>
    </citation>
    <scope>NUCLEOTIDE SEQUENCE [LARGE SCALE GENOMIC DNA]</scope>
    <source>
        <strain evidence="3 4">ULC18</strain>
    </source>
</reference>
<dbReference type="GO" id="GO:0009236">
    <property type="term" value="P:cobalamin biosynthetic process"/>
    <property type="evidence" value="ECO:0007669"/>
    <property type="project" value="InterPro"/>
</dbReference>
<reference evidence="4" key="1">
    <citation type="submission" date="2018-02" db="EMBL/GenBank/DDBJ databases">
        <authorList>
            <person name="Moore K."/>
            <person name="Momper L."/>
        </authorList>
    </citation>
    <scope>NUCLEOTIDE SEQUENCE [LARGE SCALE GENOMIC DNA]</scope>
    <source>
        <strain evidence="4">ULC18</strain>
    </source>
</reference>
<organism evidence="3 4">
    <name type="scientific">Stenomitos frigidus ULC18</name>
    <dbReference type="NCBI Taxonomy" id="2107698"/>
    <lineage>
        <taxon>Bacteria</taxon>
        <taxon>Bacillati</taxon>
        <taxon>Cyanobacteriota</taxon>
        <taxon>Cyanophyceae</taxon>
        <taxon>Leptolyngbyales</taxon>
        <taxon>Leptolyngbyaceae</taxon>
        <taxon>Stenomitos</taxon>
    </lineage>
</organism>
<dbReference type="CDD" id="cd10150">
    <property type="entry name" value="CobN_like"/>
    <property type="match status" value="1"/>
</dbReference>
<dbReference type="GO" id="GO:0051116">
    <property type="term" value="F:cobaltochelatase activity"/>
    <property type="evidence" value="ECO:0007669"/>
    <property type="project" value="InterPro"/>
</dbReference>
<feature type="region of interest" description="Disordered" evidence="1">
    <location>
        <begin position="204"/>
        <end position="227"/>
    </location>
</feature>
<dbReference type="RefSeq" id="WP_106254820.1">
    <property type="nucleotide sequence ID" value="NZ_CAWNSW010000073.1"/>
</dbReference>
<protein>
    <submittedName>
        <fullName evidence="3">Cobaltochelatase subunit CobN</fullName>
    </submittedName>
</protein>
<dbReference type="Pfam" id="PF02514">
    <property type="entry name" value="CobN-Mg_chel"/>
    <property type="match status" value="1"/>
</dbReference>
<evidence type="ECO:0000259" key="2">
    <source>
        <dbReference type="Pfam" id="PF02514"/>
    </source>
</evidence>
<comment type="caution">
    <text evidence="3">The sequence shown here is derived from an EMBL/GenBank/DDBJ whole genome shotgun (WGS) entry which is preliminary data.</text>
</comment>
<evidence type="ECO:0000313" key="3">
    <source>
        <dbReference type="EMBL" id="PSB34446.1"/>
    </source>
</evidence>
<dbReference type="OrthoDB" id="9757976at2"/>
<feature type="domain" description="CobN/magnesium chelatase" evidence="2">
    <location>
        <begin position="140"/>
        <end position="1372"/>
    </location>
</feature>
<name>A0A2T1ENZ0_9CYAN</name>
<evidence type="ECO:0000256" key="1">
    <source>
        <dbReference type="SAM" id="MobiDB-lite"/>
    </source>
</evidence>
<dbReference type="Proteomes" id="UP000239576">
    <property type="component" value="Unassembled WGS sequence"/>
</dbReference>
<dbReference type="EMBL" id="PVWK01000014">
    <property type="protein sequence ID" value="PSB34446.1"/>
    <property type="molecule type" value="Genomic_DNA"/>
</dbReference>
<accession>A0A2T1ENZ0</accession>
<evidence type="ECO:0000313" key="4">
    <source>
        <dbReference type="Proteomes" id="UP000239576"/>
    </source>
</evidence>
<gene>
    <name evidence="3" type="ORF">C7B82_03025</name>
</gene>
<dbReference type="InterPro" id="IPR011953">
    <property type="entry name" value="Cobalto_CobN"/>
</dbReference>
<sequence>MHRLATLPGGWNPSTDGVIFVEQQPAPIVVITAADTDIQTLAAAAAQLPDGFPAFRVVNLLQLQQQLTIDTYAEDVLANAAVIIVRLIGGQSYWSYGLDVVEQTAKETGAALIFLPGDERPDPTLASHSTVSLALVNQVWQYFIEAGSENYQNLLRFVAAEFLDYAIDYQLPRSVPRVGLYEYGSGARSEVVVQVNCGFDENPLRGSSPRSPVMWGPSSPTPPEQESYGETQRLLIGGDLVSAARVEGKSVRKSTEALGDENDEALGKVAIVFYRAHYLGGNTAAIDALCVALSERNLTPVPIFISSLKEPDVQAELIRYCSQNVDVLLNTTSFSLASLDTDTPKVDLWKTLDVPVFQVIFSGGTKEAWESGAQGLTPRDMAMNVALPEVDGRIITRAVSFKTVQTQNALLQTDVVVYEPERSRIEFVAELAANWVKLRHTPIAERKIALILANYPNRDGRLANGVGLDTPASCLEILKALQLAGYTVSELPETSDELMQRLTTGVTNDPESFGWRSVNQVLALEDYTTHFQTLPDAVQTGIQSRWGDPLETEAFPIAGLQFGNVFVGIQPARGYDRDPTLNYHAPDLEPTHSYLAFYHWVNAHFGANAIVHVGKHGNLEWLPGKSVALSENCYPEAVFGAMPHLYPFIVNDPGEGSQAKRRSQAVILDHLTPPMTRAELYGSLHQLEGLIDEYYEAQTLDPARVGLIRDRLMQLIQQEHLHKDLGIATELSDEAITKVLTAADGYLCELKEAQIRDGLHIFGQCPDGRQLRDLIVAIARNPNANRMGLTRAIAQDWQLDFDPLTANLGDILEPTQHPALQTCRIIGDAIEIIENHAASLIEVLLSPPRALSTEVASLVGFRPSTQPTSLNSPPELAANTDHPSIALQPSCQNSDSGGVGELGPHIAGGRGEVPRREPPTEAEISAFDHCEQNTIGQQTQQELDWVRDRLLPALRKTDQEITNLLRGLDGQYIPSGASGAPTRGRPEVLPTGRNFYSVDIRAVPTETAWDIGRKAAETLVERYTQEHGEYPKTLGLSIWGTATMRTGGDDLAEALALLGVQPVWDGVSRRVIDFEILPLSLLGRPRVDVTLRISGFFRDAFPNLIDLFDSAVNAVANLDEPDDQNPLAAQVQQETLRWEAEGLIAEQAAARSRYRIFGSKPSAYGAGLQGLIESQNWESEADLARAYMNWSAYAYTRSAEGKSAPEAFTQRLSTMQIVLQNQDNREHDLLDSDDYYQFQGGLTAAVRSVSKTTPEIYFGDNACTAQPKVRKLSEEIARVYRSRVVNPKWIAGTMRHGYKGAFEMAATLDYLFAYDATTHCVEDFMYEGVAEAYIFDPTVQDFIQKSNPWALRDMAERLLEANQRGLWQQPSPNMLERLKAIANEAEGTIEAQQNKA</sequence>
<dbReference type="PANTHER" id="PTHR44119:SF4">
    <property type="entry name" value="AEROBIC COBALTOCHELATASE SUBUNIT COBN"/>
    <property type="match status" value="1"/>
</dbReference>
<dbReference type="NCBIfam" id="TIGR02257">
    <property type="entry name" value="cobalto_cobN"/>
    <property type="match status" value="1"/>
</dbReference>
<dbReference type="PANTHER" id="PTHR44119">
    <property type="entry name" value="MAGNESIUM-CHELATASE SUBUNIT CHLH, CHLOROPLASTIC"/>
    <property type="match status" value="1"/>
</dbReference>
<dbReference type="InterPro" id="IPR003672">
    <property type="entry name" value="CobN/Mg_chltase"/>
</dbReference>
<proteinExistence type="predicted"/>
<keyword evidence="4" id="KW-1185">Reference proteome</keyword>